<gene>
    <name evidence="1" type="ORF">Syun_029904</name>
</gene>
<evidence type="ECO:0000313" key="2">
    <source>
        <dbReference type="Proteomes" id="UP001420932"/>
    </source>
</evidence>
<reference evidence="1 2" key="1">
    <citation type="submission" date="2024-01" db="EMBL/GenBank/DDBJ databases">
        <title>Genome assemblies of Stephania.</title>
        <authorList>
            <person name="Yang L."/>
        </authorList>
    </citation>
    <scope>NUCLEOTIDE SEQUENCE [LARGE SCALE GENOMIC DNA]</scope>
    <source>
        <strain evidence="1">YNDBR</strain>
        <tissue evidence="1">Leaf</tissue>
    </source>
</reference>
<sequence>MILLVLVPFLQDPMDFLPYLVDPELVLSLPDLARSSPELFLSPTDLARSSPDFVISRPDLAISSPNLVFSLSDLVISSPDLVISHSDLVISSPELVISLSDLVISSPDLHTESKITQSILSFSETRFDLTSSETESSLLPPNTRDLFFPS</sequence>
<dbReference type="Proteomes" id="UP001420932">
    <property type="component" value="Unassembled WGS sequence"/>
</dbReference>
<evidence type="ECO:0000313" key="1">
    <source>
        <dbReference type="EMBL" id="KAK9087510.1"/>
    </source>
</evidence>
<protein>
    <submittedName>
        <fullName evidence="1">Uncharacterized protein</fullName>
    </submittedName>
</protein>
<dbReference type="EMBL" id="JBBNAF010000013">
    <property type="protein sequence ID" value="KAK9087510.1"/>
    <property type="molecule type" value="Genomic_DNA"/>
</dbReference>
<organism evidence="1 2">
    <name type="scientific">Stephania yunnanensis</name>
    <dbReference type="NCBI Taxonomy" id="152371"/>
    <lineage>
        <taxon>Eukaryota</taxon>
        <taxon>Viridiplantae</taxon>
        <taxon>Streptophyta</taxon>
        <taxon>Embryophyta</taxon>
        <taxon>Tracheophyta</taxon>
        <taxon>Spermatophyta</taxon>
        <taxon>Magnoliopsida</taxon>
        <taxon>Ranunculales</taxon>
        <taxon>Menispermaceae</taxon>
        <taxon>Menispermoideae</taxon>
        <taxon>Cissampelideae</taxon>
        <taxon>Stephania</taxon>
    </lineage>
</organism>
<comment type="caution">
    <text evidence="1">The sequence shown here is derived from an EMBL/GenBank/DDBJ whole genome shotgun (WGS) entry which is preliminary data.</text>
</comment>
<keyword evidence="2" id="KW-1185">Reference proteome</keyword>
<dbReference type="AlphaFoldDB" id="A0AAP0HLT1"/>
<proteinExistence type="predicted"/>
<name>A0AAP0HLT1_9MAGN</name>
<accession>A0AAP0HLT1</accession>